<dbReference type="InterPro" id="IPR001046">
    <property type="entry name" value="NRAMP_fam"/>
</dbReference>
<comment type="subcellular location">
    <subcellularLocation>
        <location evidence="1">Membrane</location>
        <topology evidence="1">Multi-pass membrane protein</topology>
    </subcellularLocation>
</comment>
<feature type="transmembrane region" description="Helical" evidence="5">
    <location>
        <begin position="27"/>
        <end position="48"/>
    </location>
</feature>
<accession>A0ABT2E966</accession>
<keyword evidence="2 5" id="KW-0812">Transmembrane</keyword>
<feature type="transmembrane region" description="Helical" evidence="5">
    <location>
        <begin position="141"/>
        <end position="161"/>
    </location>
</feature>
<organism evidence="6 7">
    <name type="scientific">Halomonas dongshanensis</name>
    <dbReference type="NCBI Taxonomy" id="2890835"/>
    <lineage>
        <taxon>Bacteria</taxon>
        <taxon>Pseudomonadati</taxon>
        <taxon>Pseudomonadota</taxon>
        <taxon>Gammaproteobacteria</taxon>
        <taxon>Oceanospirillales</taxon>
        <taxon>Halomonadaceae</taxon>
        <taxon>Halomonas</taxon>
    </lineage>
</organism>
<proteinExistence type="predicted"/>
<protein>
    <submittedName>
        <fullName evidence="6">Divalent metal cation transporter</fullName>
    </submittedName>
</protein>
<feature type="transmembrane region" description="Helical" evidence="5">
    <location>
        <begin position="302"/>
        <end position="323"/>
    </location>
</feature>
<keyword evidence="4 5" id="KW-0472">Membrane</keyword>
<dbReference type="Proteomes" id="UP001165542">
    <property type="component" value="Unassembled WGS sequence"/>
</dbReference>
<evidence type="ECO:0000256" key="5">
    <source>
        <dbReference type="SAM" id="Phobius"/>
    </source>
</evidence>
<feature type="transmembrane region" description="Helical" evidence="5">
    <location>
        <begin position="207"/>
        <end position="230"/>
    </location>
</feature>
<evidence type="ECO:0000313" key="6">
    <source>
        <dbReference type="EMBL" id="MCS2608096.1"/>
    </source>
</evidence>
<feature type="transmembrane region" description="Helical" evidence="5">
    <location>
        <begin position="60"/>
        <end position="83"/>
    </location>
</feature>
<name>A0ABT2E966_9GAMM</name>
<dbReference type="Pfam" id="PF01566">
    <property type="entry name" value="Nramp"/>
    <property type="match status" value="1"/>
</dbReference>
<keyword evidence="3 5" id="KW-1133">Transmembrane helix</keyword>
<reference evidence="6" key="1">
    <citation type="submission" date="2021-11" db="EMBL/GenBank/DDBJ databases">
        <title>Halomonas sp., isolated from a coastal aquaculture zone in Dongshan Bay.</title>
        <authorList>
            <person name="Lin W."/>
        </authorList>
    </citation>
    <scope>NUCLEOTIDE SEQUENCE</scope>
    <source>
        <strain evidence="6">Yzlin-01</strain>
    </source>
</reference>
<evidence type="ECO:0000256" key="1">
    <source>
        <dbReference type="ARBA" id="ARBA00004141"/>
    </source>
</evidence>
<comment type="caution">
    <text evidence="6">The sequence shown here is derived from an EMBL/GenBank/DDBJ whole genome shotgun (WGS) entry which is preliminary data.</text>
</comment>
<evidence type="ECO:0000256" key="3">
    <source>
        <dbReference type="ARBA" id="ARBA00022989"/>
    </source>
</evidence>
<evidence type="ECO:0000256" key="4">
    <source>
        <dbReference type="ARBA" id="ARBA00023136"/>
    </source>
</evidence>
<feature type="transmembrane region" description="Helical" evidence="5">
    <location>
        <begin position="251"/>
        <end position="272"/>
    </location>
</feature>
<feature type="transmembrane region" description="Helical" evidence="5">
    <location>
        <begin position="381"/>
        <end position="402"/>
    </location>
</feature>
<feature type="transmembrane region" description="Helical" evidence="5">
    <location>
        <begin position="103"/>
        <end position="129"/>
    </location>
</feature>
<feature type="transmembrane region" description="Helical" evidence="5">
    <location>
        <begin position="422"/>
        <end position="443"/>
    </location>
</feature>
<dbReference type="RefSeq" id="WP_259034591.1">
    <property type="nucleotide sequence ID" value="NZ_JAJISC010000001.1"/>
</dbReference>
<evidence type="ECO:0000256" key="2">
    <source>
        <dbReference type="ARBA" id="ARBA00022692"/>
    </source>
</evidence>
<feature type="transmembrane region" description="Helical" evidence="5">
    <location>
        <begin position="355"/>
        <end position="374"/>
    </location>
</feature>
<evidence type="ECO:0000313" key="7">
    <source>
        <dbReference type="Proteomes" id="UP001165542"/>
    </source>
</evidence>
<dbReference type="EMBL" id="JAJISC010000001">
    <property type="protein sequence ID" value="MCS2608096.1"/>
    <property type="molecule type" value="Genomic_DNA"/>
</dbReference>
<feature type="transmembrane region" description="Helical" evidence="5">
    <location>
        <begin position="168"/>
        <end position="187"/>
    </location>
</feature>
<keyword evidence="7" id="KW-1185">Reference proteome</keyword>
<sequence length="444" mass="46646">MPSQDSASLSGEAASAAASRTSHAKKYLAALGPGFLFAGAAIGTSHVVQSTRAGAEYGTGLLGFILLAVLLKYPSFFFGPFYVSVTGKSLVEGYRQTFGRSVVALFALVQIPVTAIIIAAIAITTAGLAGSLVSLTLSPPTVAVILIALCGVLTFAGGYKLLDWVNKVFVVILSVTTLFATIAAVPLVDWSFYPATAVSPLLSVTTFVTLVAVLGLMPSDITLAIMNSLWSEARNKTQGRRSDTTAEKIDFNIGYIGAAVLAACFVIMGAGVMHSQGITPADGAVGFASQVISLYTSTLGEWSGVVVGISAFTVMLTTLLTVLDGFPRMISASWYTFIRPADETETSRNLEGSPAFLVSLIGLSLLAVVILYTLMGNFRLFMDFVMVVAFLISPILAALNHFTANGPTVPPALRPSKLINAWSWLAIATLTLLSLGYIAVRFVL</sequence>
<gene>
    <name evidence="6" type="ORF">LLY24_02015</name>
</gene>